<gene>
    <name evidence="1" type="ORF">ACFP1B_18360</name>
</gene>
<dbReference type="Proteomes" id="UP001596200">
    <property type="component" value="Unassembled WGS sequence"/>
</dbReference>
<comment type="caution">
    <text evidence="1">The sequence shown here is derived from an EMBL/GenBank/DDBJ whole genome shotgun (WGS) entry which is preliminary data.</text>
</comment>
<organism evidence="1 2">
    <name type="scientific">Streptomyces pulveraceus</name>
    <dbReference type="NCBI Taxonomy" id="68258"/>
    <lineage>
        <taxon>Bacteria</taxon>
        <taxon>Bacillati</taxon>
        <taxon>Actinomycetota</taxon>
        <taxon>Actinomycetes</taxon>
        <taxon>Kitasatosporales</taxon>
        <taxon>Streptomycetaceae</taxon>
        <taxon>Streptomyces</taxon>
    </lineage>
</organism>
<sequence>MPGVDHFAAHKRYRGPLDGPTTLMTFWRRSLRAMTDAFGPVGFRINAISKPFPAPGARELFPDLFMDKPSGAFLRLQKLSHTIATRMSSG</sequence>
<accession>A0ABW1GP73</accession>
<evidence type="ECO:0000313" key="2">
    <source>
        <dbReference type="Proteomes" id="UP001596200"/>
    </source>
</evidence>
<dbReference type="EMBL" id="JBHSPU010000016">
    <property type="protein sequence ID" value="MFC5915367.1"/>
    <property type="molecule type" value="Genomic_DNA"/>
</dbReference>
<reference evidence="2" key="1">
    <citation type="journal article" date="2019" name="Int. J. Syst. Evol. Microbiol.">
        <title>The Global Catalogue of Microorganisms (GCM) 10K type strain sequencing project: providing services to taxonomists for standard genome sequencing and annotation.</title>
        <authorList>
            <consortium name="The Broad Institute Genomics Platform"/>
            <consortium name="The Broad Institute Genome Sequencing Center for Infectious Disease"/>
            <person name="Wu L."/>
            <person name="Ma J."/>
        </authorList>
    </citation>
    <scope>NUCLEOTIDE SEQUENCE [LARGE SCALE GENOMIC DNA]</scope>
    <source>
        <strain evidence="2">JCM 4147</strain>
    </source>
</reference>
<protein>
    <submittedName>
        <fullName evidence="1">Uncharacterized protein</fullName>
    </submittedName>
</protein>
<dbReference type="RefSeq" id="WP_344511059.1">
    <property type="nucleotide sequence ID" value="NZ_BAAATU010000019.1"/>
</dbReference>
<evidence type="ECO:0000313" key="1">
    <source>
        <dbReference type="EMBL" id="MFC5915367.1"/>
    </source>
</evidence>
<name>A0ABW1GP73_9ACTN</name>
<keyword evidence="2" id="KW-1185">Reference proteome</keyword>
<proteinExistence type="predicted"/>